<gene>
    <name evidence="1" type="ORF">L6452_34207</name>
</gene>
<accession>A0ACB8YHJ9</accession>
<protein>
    <submittedName>
        <fullName evidence="1">Uncharacterized protein</fullName>
    </submittedName>
</protein>
<sequence length="76" mass="8655">EWREGGIRDETNIDIKPHLVDICLVQGDLDLAFFRFRSTRLEPCLRLSKICTNLQSLSKSPHSSVLISRGETIDTL</sequence>
<proteinExistence type="predicted"/>
<reference evidence="1 2" key="2">
    <citation type="journal article" date="2022" name="Mol. Ecol. Resour.">
        <title>The genomes of chicory, endive, great burdock and yacon provide insights into Asteraceae paleo-polyploidization history and plant inulin production.</title>
        <authorList>
            <person name="Fan W."/>
            <person name="Wang S."/>
            <person name="Wang H."/>
            <person name="Wang A."/>
            <person name="Jiang F."/>
            <person name="Liu H."/>
            <person name="Zhao H."/>
            <person name="Xu D."/>
            <person name="Zhang Y."/>
        </authorList>
    </citation>
    <scope>NUCLEOTIDE SEQUENCE [LARGE SCALE GENOMIC DNA]</scope>
    <source>
        <strain evidence="2">cv. Niubang</strain>
    </source>
</reference>
<keyword evidence="2" id="KW-1185">Reference proteome</keyword>
<name>A0ACB8YHJ9_ARCLA</name>
<dbReference type="Proteomes" id="UP001055879">
    <property type="component" value="Linkage Group LG12"/>
</dbReference>
<comment type="caution">
    <text evidence="1">The sequence shown here is derived from an EMBL/GenBank/DDBJ whole genome shotgun (WGS) entry which is preliminary data.</text>
</comment>
<organism evidence="1 2">
    <name type="scientific">Arctium lappa</name>
    <name type="common">Greater burdock</name>
    <name type="synonym">Lappa major</name>
    <dbReference type="NCBI Taxonomy" id="4217"/>
    <lineage>
        <taxon>Eukaryota</taxon>
        <taxon>Viridiplantae</taxon>
        <taxon>Streptophyta</taxon>
        <taxon>Embryophyta</taxon>
        <taxon>Tracheophyta</taxon>
        <taxon>Spermatophyta</taxon>
        <taxon>Magnoliopsida</taxon>
        <taxon>eudicotyledons</taxon>
        <taxon>Gunneridae</taxon>
        <taxon>Pentapetalae</taxon>
        <taxon>asterids</taxon>
        <taxon>campanulids</taxon>
        <taxon>Asterales</taxon>
        <taxon>Asteraceae</taxon>
        <taxon>Carduoideae</taxon>
        <taxon>Cardueae</taxon>
        <taxon>Arctiinae</taxon>
        <taxon>Arctium</taxon>
    </lineage>
</organism>
<feature type="non-terminal residue" evidence="1">
    <location>
        <position position="1"/>
    </location>
</feature>
<feature type="non-terminal residue" evidence="1">
    <location>
        <position position="76"/>
    </location>
</feature>
<evidence type="ECO:0000313" key="1">
    <source>
        <dbReference type="EMBL" id="KAI3684977.1"/>
    </source>
</evidence>
<evidence type="ECO:0000313" key="2">
    <source>
        <dbReference type="Proteomes" id="UP001055879"/>
    </source>
</evidence>
<dbReference type="EMBL" id="CM042058">
    <property type="protein sequence ID" value="KAI3684977.1"/>
    <property type="molecule type" value="Genomic_DNA"/>
</dbReference>
<reference evidence="2" key="1">
    <citation type="journal article" date="2022" name="Mol. Ecol. Resour.">
        <title>The genomes of chicory, endive, great burdock and yacon provide insights into Asteraceae palaeo-polyploidization history and plant inulin production.</title>
        <authorList>
            <person name="Fan W."/>
            <person name="Wang S."/>
            <person name="Wang H."/>
            <person name="Wang A."/>
            <person name="Jiang F."/>
            <person name="Liu H."/>
            <person name="Zhao H."/>
            <person name="Xu D."/>
            <person name="Zhang Y."/>
        </authorList>
    </citation>
    <scope>NUCLEOTIDE SEQUENCE [LARGE SCALE GENOMIC DNA]</scope>
    <source>
        <strain evidence="2">cv. Niubang</strain>
    </source>
</reference>